<organism evidence="2">
    <name type="scientific">marine metagenome</name>
    <dbReference type="NCBI Taxonomy" id="408172"/>
    <lineage>
        <taxon>unclassified sequences</taxon>
        <taxon>metagenomes</taxon>
        <taxon>ecological metagenomes</taxon>
    </lineage>
</organism>
<reference evidence="2" key="1">
    <citation type="submission" date="2018-05" db="EMBL/GenBank/DDBJ databases">
        <authorList>
            <person name="Lanie J.A."/>
            <person name="Ng W.-L."/>
            <person name="Kazmierczak K.M."/>
            <person name="Andrzejewski T.M."/>
            <person name="Davidsen T.M."/>
            <person name="Wayne K.J."/>
            <person name="Tettelin H."/>
            <person name="Glass J.I."/>
            <person name="Rusch D."/>
            <person name="Podicherti R."/>
            <person name="Tsui H.-C.T."/>
            <person name="Winkler M.E."/>
        </authorList>
    </citation>
    <scope>NUCLEOTIDE SEQUENCE</scope>
</reference>
<dbReference type="Pfam" id="PF09913">
    <property type="entry name" value="DUF2142"/>
    <property type="match status" value="1"/>
</dbReference>
<keyword evidence="1" id="KW-0812">Transmembrane</keyword>
<evidence type="ECO:0008006" key="3">
    <source>
        <dbReference type="Google" id="ProtNLM"/>
    </source>
</evidence>
<feature type="transmembrane region" description="Helical" evidence="1">
    <location>
        <begin position="187"/>
        <end position="207"/>
    </location>
</feature>
<feature type="transmembrane region" description="Helical" evidence="1">
    <location>
        <begin position="150"/>
        <end position="167"/>
    </location>
</feature>
<dbReference type="InterPro" id="IPR018674">
    <property type="entry name" value="DUF2142_membrane"/>
</dbReference>
<dbReference type="AlphaFoldDB" id="A0A381RW18"/>
<evidence type="ECO:0000313" key="2">
    <source>
        <dbReference type="EMBL" id="SUZ95279.1"/>
    </source>
</evidence>
<feature type="transmembrane region" description="Helical" evidence="1">
    <location>
        <begin position="431"/>
        <end position="450"/>
    </location>
</feature>
<feature type="non-terminal residue" evidence="2">
    <location>
        <position position="1"/>
    </location>
</feature>
<protein>
    <recommendedName>
        <fullName evidence="3">Glycosyltransferase RgtA/B/C/D-like domain-containing protein</fullName>
    </recommendedName>
</protein>
<keyword evidence="1" id="KW-1133">Transmembrane helix</keyword>
<gene>
    <name evidence="2" type="ORF">METZ01_LOCUS48133</name>
</gene>
<sequence length="452" mass="46749">VDRTASTSQRAWSPQGLILTIALPLGLFFAVAQPAWMGHDESVHFPRAWQMAGGDLTETSTADGLASEVPVEYLEDVAVVRAAAAAHRGPTFEGHSGLLGHRADSGVTTLVPTWATDVSSPLPYLPVAAAMAPLRAIGAPAVWQLWAGRLGALASYLGLALVAVRIADRWQWTIAGLTLFPPLLVQGATLGYDAVTLGGVLLAIGMASRLRRSRTGDALGLLAVGLLLALAKPPYYLLMAPVALGLFVNRRWISGLGAAVPVGVGLAWSLVLAPRFDGPVTTILGTIQPDPEAHLARLLDDPFGFLWHGVGGVLRSVPVDHLPHWAFADTPVAVAWIGLVVTVLVALAAGRDPGSGRGVSTSAGERVLALAAVALLATAITAAEYLYFTAPAVNGSPAGFAGLTPQWRYLAPLLGPLLVAAPRLPRIPSGIGFPLVAAGAASSAVGYLMALS</sequence>
<evidence type="ECO:0000256" key="1">
    <source>
        <dbReference type="SAM" id="Phobius"/>
    </source>
</evidence>
<feature type="transmembrane region" description="Helical" evidence="1">
    <location>
        <begin position="16"/>
        <end position="36"/>
    </location>
</feature>
<dbReference type="EMBL" id="UINC01002311">
    <property type="protein sequence ID" value="SUZ95279.1"/>
    <property type="molecule type" value="Genomic_DNA"/>
</dbReference>
<keyword evidence="1" id="KW-0472">Membrane</keyword>
<feature type="transmembrane region" description="Helical" evidence="1">
    <location>
        <begin position="367"/>
        <end position="387"/>
    </location>
</feature>
<proteinExistence type="predicted"/>
<accession>A0A381RW18</accession>
<feature type="transmembrane region" description="Helical" evidence="1">
    <location>
        <begin position="325"/>
        <end position="347"/>
    </location>
</feature>
<name>A0A381RW18_9ZZZZ</name>